<feature type="compositionally biased region" description="Low complexity" evidence="1">
    <location>
        <begin position="774"/>
        <end position="791"/>
    </location>
</feature>
<feature type="compositionally biased region" description="Polar residues" evidence="1">
    <location>
        <begin position="500"/>
        <end position="514"/>
    </location>
</feature>
<gene>
    <name evidence="3" type="ORF">Tci_013325</name>
</gene>
<feature type="compositionally biased region" description="Basic and acidic residues" evidence="1">
    <location>
        <begin position="1687"/>
        <end position="1698"/>
    </location>
</feature>
<accession>A0A6L2JXV6</accession>
<dbReference type="Pfam" id="PF22936">
    <property type="entry name" value="Pol_BBD"/>
    <property type="match status" value="1"/>
</dbReference>
<feature type="region of interest" description="Disordered" evidence="1">
    <location>
        <begin position="1639"/>
        <end position="1658"/>
    </location>
</feature>
<feature type="compositionally biased region" description="Acidic residues" evidence="1">
    <location>
        <begin position="412"/>
        <end position="434"/>
    </location>
</feature>
<dbReference type="Pfam" id="PF00240">
    <property type="entry name" value="ubiquitin"/>
    <property type="match status" value="1"/>
</dbReference>
<feature type="region of interest" description="Disordered" evidence="1">
    <location>
        <begin position="1421"/>
        <end position="1484"/>
    </location>
</feature>
<feature type="region of interest" description="Disordered" evidence="1">
    <location>
        <begin position="290"/>
        <end position="485"/>
    </location>
</feature>
<dbReference type="InterPro" id="IPR000626">
    <property type="entry name" value="Ubiquitin-like_dom"/>
</dbReference>
<feature type="region of interest" description="Disordered" evidence="1">
    <location>
        <begin position="733"/>
        <end position="791"/>
    </location>
</feature>
<dbReference type="InterPro" id="IPR029071">
    <property type="entry name" value="Ubiquitin-like_domsf"/>
</dbReference>
<feature type="compositionally biased region" description="Polar residues" evidence="1">
    <location>
        <begin position="1561"/>
        <end position="1570"/>
    </location>
</feature>
<feature type="region of interest" description="Disordered" evidence="1">
    <location>
        <begin position="1687"/>
        <end position="1758"/>
    </location>
</feature>
<feature type="compositionally biased region" description="Pro residues" evidence="1">
    <location>
        <begin position="1713"/>
        <end position="1726"/>
    </location>
</feature>
<feature type="compositionally biased region" description="Basic and acidic residues" evidence="1">
    <location>
        <begin position="395"/>
        <end position="411"/>
    </location>
</feature>
<evidence type="ECO:0000259" key="2">
    <source>
        <dbReference type="PROSITE" id="PS50053"/>
    </source>
</evidence>
<reference evidence="3" key="1">
    <citation type="journal article" date="2019" name="Sci. Rep.">
        <title>Draft genome of Tanacetum cinerariifolium, the natural source of mosquito coil.</title>
        <authorList>
            <person name="Yamashiro T."/>
            <person name="Shiraishi A."/>
            <person name="Satake H."/>
            <person name="Nakayama K."/>
        </authorList>
    </citation>
    <scope>NUCLEOTIDE SEQUENCE</scope>
</reference>
<sequence>MVRVSTGSQWHDISIQATATFGDMKMVLALVTGMEPKEQRLLFKGKERDDDEHLHMVGVRDKDKVVVLEDPAIKEMKLHGSLATTSDIGASNHAIIVRMKALLEQQGLVAALEELPTATIVAFDNVIRKKAFSTLILCLGDRWDSLKLEDVLATFNSRELHNDGSKGNKDQVSGSAADGYYSADVMMAMSVEELLDWIMDSGGSYHTTHRRDYLVDFNEYDGDNILLGDGKECRVRGTRLLIRGFVGRPMRFLGFASWDFGQGHMGELTNKEIRNSNAYKEYYAIATGAAPPKPKASVRRTRSSTDTSITPLTATADEGTGSIPGIHDVPTDESEEELSWNSTDDEGDDDEKDGDSDDDNNGDDDEEDDGEEGNGDNDDEDDNGEEGGDDGDDQEVVRDDDKDDEKDYEKEGGDDEQEYDEEEYDEETRDEESFDPISKTPENNNDEGNGDEDLGLNVGGEERHVEEEQEDELYGDVNINQGMGLQTTLEVEDTHVTLTPVNPEGQQQSSSVNDEGNGDEDLGLNVGGEERHVEEEPEDELYGDVNINQGMGLQTTLEVEDTHVTLTPVNPEGQQQSSSVSSQFMTSMLNPTLDVAKVVVPIQSDRLRDIGQRENEEFLKTIDENMQKIIKEQVKEQVKVQVSKILPRIEQTVNEQLEAEVLTRSSHSSKTSYVVVADLSEMELKKILIKKMEGNKSIQRSDEQRNLYKALVESYKSDKIILETYEETVTLKRRRDDDADKDEEPSAGPDRGSKRRREGKEPESASAPTETSTRSAGRSTQGSQSRQASASLSAFIEKPVHTTCQMEEPSHLEFDTELEYHLKEVFKATTDQLDWVNPEGQQYLHNLLKPLPLIPNNRGRRVIPFEHFINNDLEYLRGGASSRKYTTSITKTKAADYGHIKWIEDLQFYDFAINRESAYDVYSKRRIIAITELKIVEWYNYKHLDWITVRRDNDKLYKFKEGNSKRLRIQDIEDMLLLLVQGKLTNLTVDKHFAFNVSLRMFTRSIIIQRRVEDLQLGVESYQKKLNLPKPDSYRSDLKCKEAYIAYSNPRGFIYQNKDKKNRLMWIDELHKFSDETLTDVRTALDDRLKGIWMQYLPQSIWRKSDKDRAAAIIQAIDKRLKTRRIMRSLERFIGGRLWVPIGKSNYYLDVEKSQSNLIYKIAMDILKHTNFFKLSLLPQPYHPSIFSNYGILFDMTRPLGVTSVLDEQWFNLTKDTLRDALQITPVNNNQAFTSPSSSDALINFINELGYPKLVRNLSNVVTNDMFQPWRALTTIINLCLTRKTSGFERPRALVLQILWGVVNRAHLDYAKRIWEEFTQSIHTFIKDKKNLAQHTHGKKKATLIVIPSFRYLKSSTKGTKREVFGMPILGNLITADIQGESYYQEYLEKVAKHKRYMAGETGSDSDSPVPKPTKTAKKFKLTALKADPRPPVSKPASSQQPKPKPAPAKSQGKKRKLVTEISDKPSQARKIRPSIVSKQRKPISSLRSGIEGKLKEYIRCAWGPFSPVVIREPESKKYQPLLEVPGKGKEKVNEEQVSDNLLTLQMPKKKSPGDRYIFQRRTSIPTGSSGHDESSLLYARPNPNAQDEGQAGPNPDEHAEGHIGPNPGDAEASQPLPSLVVHAGSDLEHMDLDVADVSTQPHPEQIDEGFTATAYPKNVGKQSYKNHEDHMQLYEALEKFMNRDHSEELVKDLAEARQKKKKRNDLQKMPHGSPPHQPPPPPLPTGPSRASGSPSASGSSQVPPSPPPPPFTNQEDIQINDDMAPDAQAQSSDDEDIGNSYIPKVNLRQDWWKPLEVERPATPEPAWSIPSSNIGDIAMFMDWFCKRQGIIELKPQDLEGPVFELVKVFYPNVIHLQYQMEECYKLLTNSMGDSILRHNVSKPLPLGSPPGQVTIQSNFFFNKDLEYLRDSSKGSRPALSISKMKVAYYPDVGLEKMVPDQMWIEEECKYDVVAIIKVFSMYGYDYMKKIVLRRADLNEHVIAKRDFKYLYPSDFEDLYLLNLQEDFQLGIESYQTQLNLTKPQWDATGFEYKHDYTVIDSPRAVTFQDRYGVQMIMRFNEIHKFSDGTLQHIDEALDYRVKEFKINMINQGLNIRFWTRKDVDRSKEFMFAIQNG</sequence>
<dbReference type="PROSITE" id="PS50053">
    <property type="entry name" value="UBIQUITIN_2"/>
    <property type="match status" value="1"/>
</dbReference>
<feature type="compositionally biased region" description="Acidic residues" evidence="1">
    <location>
        <begin position="331"/>
        <end position="394"/>
    </location>
</feature>
<comment type="caution">
    <text evidence="3">The sequence shown here is derived from an EMBL/GenBank/DDBJ whole genome shotgun (WGS) entry which is preliminary data.</text>
</comment>
<dbReference type="InterPro" id="IPR054722">
    <property type="entry name" value="PolX-like_BBD"/>
</dbReference>
<feature type="domain" description="Ubiquitin-like" evidence="2">
    <location>
        <begin position="1"/>
        <end position="68"/>
    </location>
</feature>
<feature type="compositionally biased region" description="Acidic residues" evidence="1">
    <location>
        <begin position="444"/>
        <end position="454"/>
    </location>
</feature>
<name>A0A6L2JXV6_TANCI</name>
<dbReference type="Gene3D" id="3.10.20.90">
    <property type="entry name" value="Phosphatidylinositol 3-kinase Catalytic Subunit, Chain A, domain 1"/>
    <property type="match status" value="1"/>
</dbReference>
<feature type="region of interest" description="Disordered" evidence="1">
    <location>
        <begin position="500"/>
        <end position="525"/>
    </location>
</feature>
<feature type="compositionally biased region" description="Low complexity" evidence="1">
    <location>
        <begin position="1727"/>
        <end position="1743"/>
    </location>
</feature>
<dbReference type="PANTHER" id="PTHR47376">
    <property type="entry name" value="OS02G0597700 PROTEIN"/>
    <property type="match status" value="1"/>
</dbReference>
<organism evidence="3">
    <name type="scientific">Tanacetum cinerariifolium</name>
    <name type="common">Dalmatian daisy</name>
    <name type="synonym">Chrysanthemum cinerariifolium</name>
    <dbReference type="NCBI Taxonomy" id="118510"/>
    <lineage>
        <taxon>Eukaryota</taxon>
        <taxon>Viridiplantae</taxon>
        <taxon>Streptophyta</taxon>
        <taxon>Embryophyta</taxon>
        <taxon>Tracheophyta</taxon>
        <taxon>Spermatophyta</taxon>
        <taxon>Magnoliopsida</taxon>
        <taxon>eudicotyledons</taxon>
        <taxon>Gunneridae</taxon>
        <taxon>Pentapetalae</taxon>
        <taxon>asterids</taxon>
        <taxon>campanulids</taxon>
        <taxon>Asterales</taxon>
        <taxon>Asteraceae</taxon>
        <taxon>Asteroideae</taxon>
        <taxon>Anthemideae</taxon>
        <taxon>Anthemidinae</taxon>
        <taxon>Tanacetum</taxon>
    </lineage>
</organism>
<evidence type="ECO:0000313" key="3">
    <source>
        <dbReference type="EMBL" id="GEU41347.1"/>
    </source>
</evidence>
<feature type="region of interest" description="Disordered" evidence="1">
    <location>
        <begin position="1547"/>
        <end position="1628"/>
    </location>
</feature>
<proteinExistence type="predicted"/>
<dbReference type="SUPFAM" id="SSF54236">
    <property type="entry name" value="Ubiquitin-like"/>
    <property type="match status" value="1"/>
</dbReference>
<protein>
    <recommendedName>
        <fullName evidence="2">Ubiquitin-like domain-containing protein</fullName>
    </recommendedName>
</protein>
<evidence type="ECO:0000256" key="1">
    <source>
        <dbReference type="SAM" id="MobiDB-lite"/>
    </source>
</evidence>
<dbReference type="EMBL" id="BKCJ010001426">
    <property type="protein sequence ID" value="GEU41347.1"/>
    <property type="molecule type" value="Genomic_DNA"/>
</dbReference>